<reference evidence="3 4" key="1">
    <citation type="submission" date="2018-12" db="EMBL/GenBank/DDBJ databases">
        <authorList>
            <person name="Li K."/>
        </authorList>
    </citation>
    <scope>NUCLEOTIDE SEQUENCE [LARGE SCALE GENOMIC DNA]</scope>
    <source>
        <strain evidence="4">CR22</strain>
    </source>
</reference>
<name>A0A3S9I0D3_9ACTN</name>
<feature type="compositionally biased region" description="Basic residues" evidence="1">
    <location>
        <begin position="8"/>
        <end position="26"/>
    </location>
</feature>
<dbReference type="Proteomes" id="UP000280197">
    <property type="component" value="Chromosome"/>
</dbReference>
<accession>A0A3S9I0D3</accession>
<evidence type="ECO:0000256" key="2">
    <source>
        <dbReference type="SAM" id="Phobius"/>
    </source>
</evidence>
<organism evidence="3 4">
    <name type="scientific">Streptomyces aquilus</name>
    <dbReference type="NCBI Taxonomy" id="2548456"/>
    <lineage>
        <taxon>Bacteria</taxon>
        <taxon>Bacillati</taxon>
        <taxon>Actinomycetota</taxon>
        <taxon>Actinomycetes</taxon>
        <taxon>Kitasatosporales</taxon>
        <taxon>Streptomycetaceae</taxon>
        <taxon>Streptomyces</taxon>
    </lineage>
</organism>
<evidence type="ECO:0000256" key="1">
    <source>
        <dbReference type="SAM" id="MobiDB-lite"/>
    </source>
</evidence>
<evidence type="ECO:0000313" key="4">
    <source>
        <dbReference type="Proteomes" id="UP000280197"/>
    </source>
</evidence>
<dbReference type="AlphaFoldDB" id="A0A3S9I0D3"/>
<dbReference type="RefSeq" id="WP_126271982.1">
    <property type="nucleotide sequence ID" value="NZ_CP034463.1"/>
</dbReference>
<keyword evidence="2" id="KW-1133">Transmembrane helix</keyword>
<feature type="transmembrane region" description="Helical" evidence="2">
    <location>
        <begin position="38"/>
        <end position="59"/>
    </location>
</feature>
<keyword evidence="2" id="KW-0472">Membrane</keyword>
<sequence>MPQAPPTNRHHPPRTARPGGQRRRSKWTADPLWSTLRDLLGCLGVIAVGLAITMIVTLLTSHFPDHRIRP</sequence>
<dbReference type="KEGG" id="saqu:EJC51_17805"/>
<keyword evidence="2" id="KW-0812">Transmembrane</keyword>
<dbReference type="EMBL" id="CP034463">
    <property type="protein sequence ID" value="AZP17791.1"/>
    <property type="molecule type" value="Genomic_DNA"/>
</dbReference>
<proteinExistence type="predicted"/>
<evidence type="ECO:0000313" key="3">
    <source>
        <dbReference type="EMBL" id="AZP17791.1"/>
    </source>
</evidence>
<feature type="region of interest" description="Disordered" evidence="1">
    <location>
        <begin position="1"/>
        <end position="27"/>
    </location>
</feature>
<gene>
    <name evidence="3" type="ORF">EJC51_17805</name>
</gene>
<protein>
    <submittedName>
        <fullName evidence="3">Uncharacterized protein</fullName>
    </submittedName>
</protein>
<keyword evidence="4" id="KW-1185">Reference proteome</keyword>